<sequence length="1191" mass="135736">MSGIGGNGGGHEGASSTRPPLLTGLNYSQWKGKMESYICQIHDRAWMAVEDGYDLPMMTPAGGGQDVLKPKAQWNAQEFEASKWNRKAMHAIMCAMDENQYKLIQNTQIAKVAWDILQVAHEGTEVVKESKLQVLQTQFELLRMGEDECFNDFEIKLMDIVNQSHQLGDPYSDRRVKQKIMRSLPDRFESKVTAIEENSGYMDMKPSEVIGRLLAYESRKAPSNTTPPKKSKGIALKASKDEKEAKHESDEDLALFVKRFNKVMGFKKKKGFGSRGQDLKKKSSFKKFEPRQERTERKGVRCFECGEIGHFAPECANHNERKKGKVMAATWSGSSDGSNEEDESSKQSASEKEDLSQEEIDSSEEESDSSSSSKKKFVEQKVLAKYHAEFNDLALKSTRKIERLREENLELSAHNDHLSEQVERLKRREDKLIEELDLSKRSEEGLKRELVEAKESLARIDSSTKKLDHLLGVGKSPSDKRGLGYEDGKKISTSNKTIFVKSLKNEETSFVQPPRKKLEIGQSSNAQVKMGPRRKSQVQPPKVPQANTPPKLAHKGKRPIMQPQAWKQPKPVQQRRWIEPSYPQRHGRTQRRGMIPFFIPICHFCGCDGHIRPNCFQYIKMCRKQSMIEKRKNRAKMHVSRNENVDLHDPRNSRAHVPKATKKAKIVAKWIRKNENVCHVAQIALKANSSNFWYLDSGCSRHMTGNKSFFETLVMEEGGNVTFGDGSKRNVVGKGTISVPGLPSLSNALFVDGLKANLISISHLSDEGYSVLFSKDYCSILKPDGQTLLKGMRSSDNCYCLEARIVSNHVSMDEQIELWHERLGHMNFRDLRTLGKFNCVRGLPKLGKKANGICGPCQQGKQTKSMHKKGKYLTTKEPLELLHMDLMGPMQTESLGGKRYIFVCVDDFSRFTWTYFLREKSETFDKFKMLCTKLQNEMNSNIRSIKRIRSDHGREFENATFETFCNGLGISHEFSAPRTPQQNGVVERKNRVLQEMARVMLLSNNVPRNLWAEAINTACYIGNRVFLRPGTRNTSYELWKGKRPNVSYFHTFGSKCYILNDRDQLGKFDAKSDEGSSLMIMRRRFFSCEILLWRRLCSPNVGTSNVNNDGTQPIDRVPLWTLKNPLHGLGKLLIKRFIGEVNEVLGLDANLLILLDTCYTSQIEPKKVEEALNDEFWVLANARRAKPIRKE</sequence>
<organism evidence="7 8">
    <name type="scientific">Acer saccharum</name>
    <name type="common">Sugar maple</name>
    <dbReference type="NCBI Taxonomy" id="4024"/>
    <lineage>
        <taxon>Eukaryota</taxon>
        <taxon>Viridiplantae</taxon>
        <taxon>Streptophyta</taxon>
        <taxon>Embryophyta</taxon>
        <taxon>Tracheophyta</taxon>
        <taxon>Spermatophyta</taxon>
        <taxon>Magnoliopsida</taxon>
        <taxon>eudicotyledons</taxon>
        <taxon>Gunneridae</taxon>
        <taxon>Pentapetalae</taxon>
        <taxon>rosids</taxon>
        <taxon>malvids</taxon>
        <taxon>Sapindales</taxon>
        <taxon>Sapindaceae</taxon>
        <taxon>Hippocastanoideae</taxon>
        <taxon>Acereae</taxon>
        <taxon>Acer</taxon>
    </lineage>
</organism>
<feature type="compositionally biased region" description="Basic and acidic residues" evidence="4">
    <location>
        <begin position="277"/>
        <end position="292"/>
    </location>
</feature>
<feature type="coiled-coil region" evidence="3">
    <location>
        <begin position="401"/>
        <end position="442"/>
    </location>
</feature>
<evidence type="ECO:0000256" key="2">
    <source>
        <dbReference type="PROSITE-ProRule" id="PRU00047"/>
    </source>
</evidence>
<evidence type="ECO:0000256" key="4">
    <source>
        <dbReference type="SAM" id="MobiDB-lite"/>
    </source>
</evidence>
<dbReference type="GO" id="GO:0015074">
    <property type="term" value="P:DNA integration"/>
    <property type="evidence" value="ECO:0007669"/>
    <property type="project" value="InterPro"/>
</dbReference>
<feature type="compositionally biased region" description="Gly residues" evidence="4">
    <location>
        <begin position="1"/>
        <end position="12"/>
    </location>
</feature>
<evidence type="ECO:0000259" key="6">
    <source>
        <dbReference type="PROSITE" id="PS50994"/>
    </source>
</evidence>
<reference evidence="7" key="2">
    <citation type="submission" date="2023-06" db="EMBL/GenBank/DDBJ databases">
        <authorList>
            <person name="Swenson N.G."/>
            <person name="Wegrzyn J.L."/>
            <person name="Mcevoy S.L."/>
        </authorList>
    </citation>
    <scope>NUCLEOTIDE SEQUENCE</scope>
    <source>
        <strain evidence="7">NS2018</strain>
        <tissue evidence="7">Leaf</tissue>
    </source>
</reference>
<dbReference type="InterPro" id="IPR025724">
    <property type="entry name" value="GAG-pre-integrase_dom"/>
</dbReference>
<keyword evidence="8" id="KW-1185">Reference proteome</keyword>
<dbReference type="Pfam" id="PF22936">
    <property type="entry name" value="Pol_BBD"/>
    <property type="match status" value="1"/>
</dbReference>
<dbReference type="InterPro" id="IPR054722">
    <property type="entry name" value="PolX-like_BBD"/>
</dbReference>
<keyword evidence="2" id="KW-0863">Zinc-finger</keyword>
<feature type="compositionally biased region" description="Acidic residues" evidence="4">
    <location>
        <begin position="356"/>
        <end position="368"/>
    </location>
</feature>
<dbReference type="PANTHER" id="PTHR42648:SF21">
    <property type="entry name" value="CYSTEINE-RICH RLK (RECEPTOR-LIKE PROTEIN KINASE) 8"/>
    <property type="match status" value="1"/>
</dbReference>
<evidence type="ECO:0000313" key="8">
    <source>
        <dbReference type="Proteomes" id="UP001168877"/>
    </source>
</evidence>
<feature type="domain" description="Integrase catalytic" evidence="6">
    <location>
        <begin position="874"/>
        <end position="1043"/>
    </location>
</feature>
<feature type="region of interest" description="Disordered" evidence="4">
    <location>
        <begin position="270"/>
        <end position="292"/>
    </location>
</feature>
<feature type="region of interest" description="Disordered" evidence="4">
    <location>
        <begin position="1"/>
        <end position="20"/>
    </location>
</feature>
<dbReference type="GO" id="GO:0006508">
    <property type="term" value="P:proteolysis"/>
    <property type="evidence" value="ECO:0007669"/>
    <property type="project" value="UniProtKB-KW"/>
</dbReference>
<dbReference type="SMART" id="SM00343">
    <property type="entry name" value="ZnF_C2HC"/>
    <property type="match status" value="2"/>
</dbReference>
<feature type="domain" description="CCHC-type" evidence="5">
    <location>
        <begin position="301"/>
        <end position="315"/>
    </location>
</feature>
<keyword evidence="2" id="KW-0479">Metal-binding</keyword>
<dbReference type="PROSITE" id="PS50158">
    <property type="entry name" value="ZF_CCHC"/>
    <property type="match status" value="1"/>
</dbReference>
<keyword evidence="3" id="KW-0175">Coiled coil</keyword>
<protein>
    <recommendedName>
        <fullName evidence="9">Gag-pol polyprotein</fullName>
    </recommendedName>
</protein>
<dbReference type="InterPro" id="IPR039537">
    <property type="entry name" value="Retrotran_Ty1/copia-like"/>
</dbReference>
<name>A0AA39SND4_ACESA</name>
<dbReference type="InterPro" id="IPR036397">
    <property type="entry name" value="RNaseH_sf"/>
</dbReference>
<dbReference type="SUPFAM" id="SSF53098">
    <property type="entry name" value="Ribonuclease H-like"/>
    <property type="match status" value="1"/>
</dbReference>
<dbReference type="GO" id="GO:0003676">
    <property type="term" value="F:nucleic acid binding"/>
    <property type="evidence" value="ECO:0007669"/>
    <property type="project" value="InterPro"/>
</dbReference>
<dbReference type="InterPro" id="IPR012337">
    <property type="entry name" value="RNaseH-like_sf"/>
</dbReference>
<gene>
    <name evidence="7" type="ORF">LWI29_001002</name>
</gene>
<evidence type="ECO:0000259" key="5">
    <source>
        <dbReference type="PROSITE" id="PS50158"/>
    </source>
</evidence>
<dbReference type="AlphaFoldDB" id="A0AA39SND4"/>
<evidence type="ECO:0000256" key="3">
    <source>
        <dbReference type="SAM" id="Coils"/>
    </source>
</evidence>
<dbReference type="EMBL" id="JAUESC010000378">
    <property type="protein sequence ID" value="KAK0593552.1"/>
    <property type="molecule type" value="Genomic_DNA"/>
</dbReference>
<dbReference type="PROSITE" id="PS50994">
    <property type="entry name" value="INTEGRASE"/>
    <property type="match status" value="1"/>
</dbReference>
<dbReference type="GO" id="GO:0008233">
    <property type="term" value="F:peptidase activity"/>
    <property type="evidence" value="ECO:0007669"/>
    <property type="project" value="UniProtKB-KW"/>
</dbReference>
<evidence type="ECO:0000313" key="7">
    <source>
        <dbReference type="EMBL" id="KAK0593552.1"/>
    </source>
</evidence>
<keyword evidence="1" id="KW-0645">Protease</keyword>
<keyword evidence="2" id="KW-0862">Zinc</keyword>
<dbReference type="InterPro" id="IPR036875">
    <property type="entry name" value="Znf_CCHC_sf"/>
</dbReference>
<feature type="region of interest" description="Disordered" evidence="4">
    <location>
        <begin position="509"/>
        <end position="575"/>
    </location>
</feature>
<evidence type="ECO:0008006" key="9">
    <source>
        <dbReference type="Google" id="ProtNLM"/>
    </source>
</evidence>
<dbReference type="Pfam" id="PF14223">
    <property type="entry name" value="Retrotran_gag_2"/>
    <property type="match status" value="1"/>
</dbReference>
<accession>A0AA39SND4</accession>
<dbReference type="InterPro" id="IPR001878">
    <property type="entry name" value="Znf_CCHC"/>
</dbReference>
<comment type="caution">
    <text evidence="7">The sequence shown here is derived from an EMBL/GenBank/DDBJ whole genome shotgun (WGS) entry which is preliminary data.</text>
</comment>
<reference evidence="7" key="1">
    <citation type="journal article" date="2022" name="Plant J.">
        <title>Strategies of tolerance reflected in two North American maple genomes.</title>
        <authorList>
            <person name="McEvoy S.L."/>
            <person name="Sezen U.U."/>
            <person name="Trouern-Trend A."/>
            <person name="McMahon S.M."/>
            <person name="Schaberg P.G."/>
            <person name="Yang J."/>
            <person name="Wegrzyn J.L."/>
            <person name="Swenson N.G."/>
        </authorList>
    </citation>
    <scope>NUCLEOTIDE SEQUENCE</scope>
    <source>
        <strain evidence="7">NS2018</strain>
    </source>
</reference>
<dbReference type="InterPro" id="IPR001584">
    <property type="entry name" value="Integrase_cat-core"/>
</dbReference>
<dbReference type="Pfam" id="PF13976">
    <property type="entry name" value="gag_pre-integrs"/>
    <property type="match status" value="1"/>
</dbReference>
<dbReference type="SUPFAM" id="SSF57756">
    <property type="entry name" value="Retrovirus zinc finger-like domains"/>
    <property type="match status" value="1"/>
</dbReference>
<feature type="region of interest" description="Disordered" evidence="4">
    <location>
        <begin position="219"/>
        <end position="248"/>
    </location>
</feature>
<keyword evidence="1" id="KW-0378">Hydrolase</keyword>
<evidence type="ECO:0000256" key="1">
    <source>
        <dbReference type="ARBA" id="ARBA00022670"/>
    </source>
</evidence>
<proteinExistence type="predicted"/>
<dbReference type="PANTHER" id="PTHR42648">
    <property type="entry name" value="TRANSPOSASE, PUTATIVE-RELATED"/>
    <property type="match status" value="1"/>
</dbReference>
<feature type="compositionally biased region" description="Basic and acidic residues" evidence="4">
    <location>
        <begin position="238"/>
        <end position="248"/>
    </location>
</feature>
<dbReference type="Pfam" id="PF00665">
    <property type="entry name" value="rve"/>
    <property type="match status" value="1"/>
</dbReference>
<dbReference type="Proteomes" id="UP001168877">
    <property type="component" value="Unassembled WGS sequence"/>
</dbReference>
<dbReference type="Gene3D" id="3.30.420.10">
    <property type="entry name" value="Ribonuclease H-like superfamily/Ribonuclease H"/>
    <property type="match status" value="1"/>
</dbReference>
<feature type="region of interest" description="Disordered" evidence="4">
    <location>
        <begin position="326"/>
        <end position="374"/>
    </location>
</feature>
<dbReference type="GO" id="GO:0008270">
    <property type="term" value="F:zinc ion binding"/>
    <property type="evidence" value="ECO:0007669"/>
    <property type="project" value="UniProtKB-KW"/>
</dbReference>